<evidence type="ECO:0000256" key="4">
    <source>
        <dbReference type="ARBA" id="ARBA00022989"/>
    </source>
</evidence>
<evidence type="ECO:0000313" key="7">
    <source>
        <dbReference type="EMBL" id="KAL2042380.1"/>
    </source>
</evidence>
<keyword evidence="8" id="KW-1185">Reference proteome</keyword>
<feature type="transmembrane region" description="Helical" evidence="6">
    <location>
        <begin position="176"/>
        <end position="197"/>
    </location>
</feature>
<evidence type="ECO:0000256" key="2">
    <source>
        <dbReference type="ARBA" id="ARBA00007262"/>
    </source>
</evidence>
<evidence type="ECO:0000256" key="3">
    <source>
        <dbReference type="ARBA" id="ARBA00022692"/>
    </source>
</evidence>
<evidence type="ECO:0000256" key="5">
    <source>
        <dbReference type="ARBA" id="ARBA00023136"/>
    </source>
</evidence>
<dbReference type="EMBL" id="JBEFKJ010000014">
    <property type="protein sequence ID" value="KAL2042380.1"/>
    <property type="molecule type" value="Genomic_DNA"/>
</dbReference>
<keyword evidence="3 6" id="KW-0812">Transmembrane</keyword>
<reference evidence="7 8" key="1">
    <citation type="submission" date="2024-09" db="EMBL/GenBank/DDBJ databases">
        <title>Rethinking Asexuality: The Enigmatic Case of Functional Sexual Genes in Lepraria (Stereocaulaceae).</title>
        <authorList>
            <person name="Doellman M."/>
            <person name="Sun Y."/>
            <person name="Barcenas-Pena A."/>
            <person name="Lumbsch H.T."/>
            <person name="Grewe F."/>
        </authorList>
    </citation>
    <scope>NUCLEOTIDE SEQUENCE [LARGE SCALE GENOMIC DNA]</scope>
    <source>
        <strain evidence="7 8">Mercado 3170</strain>
    </source>
</reference>
<comment type="subcellular location">
    <subcellularLocation>
        <location evidence="1">Membrane</location>
        <topology evidence="1">Multi-pass membrane protein</topology>
    </subcellularLocation>
</comment>
<keyword evidence="4 6" id="KW-1133">Transmembrane helix</keyword>
<name>A0ABR4A9D6_9LECA</name>
<proteinExistence type="inferred from homology"/>
<feature type="transmembrane region" description="Helical" evidence="6">
    <location>
        <begin position="113"/>
        <end position="136"/>
    </location>
</feature>
<dbReference type="InterPro" id="IPR009311">
    <property type="entry name" value="IFI6/IFI27-like"/>
</dbReference>
<protein>
    <submittedName>
        <fullName evidence="7">Uncharacterized protein</fullName>
    </submittedName>
</protein>
<accession>A0ABR4A9D6</accession>
<comment type="caution">
    <text evidence="7">The sequence shown here is derived from an EMBL/GenBank/DDBJ whole genome shotgun (WGS) entry which is preliminary data.</text>
</comment>
<evidence type="ECO:0000256" key="1">
    <source>
        <dbReference type="ARBA" id="ARBA00004141"/>
    </source>
</evidence>
<dbReference type="Pfam" id="PF06140">
    <property type="entry name" value="Ifi-6-16"/>
    <property type="match status" value="1"/>
</dbReference>
<sequence length="203" mass="21848">MPKLRTAAIPHIHIDSSIPCVSPTPHFPLLPSQRIDPTISSETASIPQYTHYQDNISRISMHLPDAGFNFTNTSSVGESFSHFIHDRSFLWQVLNWIPDHAESFVEWLRQPHILAIIMAWAITFTVVLLLSSAVGFGPMGIGAGTLAAAFQGCAYGGFTPAGGIFATLTSMGMLGWLMPVQVGLAAVSAFVVALIVWGCGVGR</sequence>
<keyword evidence="5 6" id="KW-0472">Membrane</keyword>
<dbReference type="Gene3D" id="6.10.110.10">
    <property type="match status" value="1"/>
</dbReference>
<evidence type="ECO:0000313" key="8">
    <source>
        <dbReference type="Proteomes" id="UP001590950"/>
    </source>
</evidence>
<gene>
    <name evidence="7" type="ORF">N7G274_004870</name>
</gene>
<organism evidence="7 8">
    <name type="scientific">Stereocaulon virgatum</name>
    <dbReference type="NCBI Taxonomy" id="373712"/>
    <lineage>
        <taxon>Eukaryota</taxon>
        <taxon>Fungi</taxon>
        <taxon>Dikarya</taxon>
        <taxon>Ascomycota</taxon>
        <taxon>Pezizomycotina</taxon>
        <taxon>Lecanoromycetes</taxon>
        <taxon>OSLEUM clade</taxon>
        <taxon>Lecanoromycetidae</taxon>
        <taxon>Lecanorales</taxon>
        <taxon>Lecanorineae</taxon>
        <taxon>Stereocaulaceae</taxon>
        <taxon>Stereocaulon</taxon>
    </lineage>
</organism>
<evidence type="ECO:0000256" key="6">
    <source>
        <dbReference type="SAM" id="Phobius"/>
    </source>
</evidence>
<dbReference type="InterPro" id="IPR038213">
    <property type="entry name" value="IFI6/IFI27-like_sf"/>
</dbReference>
<dbReference type="Proteomes" id="UP001590950">
    <property type="component" value="Unassembled WGS sequence"/>
</dbReference>
<comment type="similarity">
    <text evidence="2">Belongs to the IFI6/IFI27 family.</text>
</comment>